<organism evidence="6 7">
    <name type="scientific">Lentibacillus cibarius</name>
    <dbReference type="NCBI Taxonomy" id="2583219"/>
    <lineage>
        <taxon>Bacteria</taxon>
        <taxon>Bacillati</taxon>
        <taxon>Bacillota</taxon>
        <taxon>Bacilli</taxon>
        <taxon>Bacillales</taxon>
        <taxon>Bacillaceae</taxon>
        <taxon>Lentibacillus</taxon>
    </lineage>
</organism>
<sequence length="144" mass="16559">MNLRVVLLVSKDEKIIVLGGYVLAFFFPIPLLNIVAIQVYRIIFREHTTFVDQHLRGIINFLITFQLYIISTVLLLFIVSKIPRDFWLSILPDVLVIYGGLAFIVLVLLFILSSAIWVLVMVIGVIKTIMGKAYNFPLTFRFIK</sequence>
<dbReference type="AlphaFoldDB" id="A0A549YJC5"/>
<dbReference type="EMBL" id="VJMZ01000001">
    <property type="protein sequence ID" value="TRM11964.1"/>
    <property type="molecule type" value="Genomic_DNA"/>
</dbReference>
<dbReference type="Pfam" id="PF09685">
    <property type="entry name" value="MamF_MmsF"/>
    <property type="match status" value="1"/>
</dbReference>
<feature type="transmembrane region" description="Helical" evidence="5">
    <location>
        <begin position="15"/>
        <end position="37"/>
    </location>
</feature>
<keyword evidence="3 5" id="KW-1133">Transmembrane helix</keyword>
<evidence type="ECO:0000256" key="5">
    <source>
        <dbReference type="SAM" id="Phobius"/>
    </source>
</evidence>
<comment type="subcellular location">
    <subcellularLocation>
        <location evidence="1">Membrane</location>
        <topology evidence="1">Multi-pass membrane protein</topology>
    </subcellularLocation>
</comment>
<evidence type="ECO:0000313" key="7">
    <source>
        <dbReference type="Proteomes" id="UP000319280"/>
    </source>
</evidence>
<comment type="caution">
    <text evidence="6">The sequence shown here is derived from an EMBL/GenBank/DDBJ whole genome shotgun (WGS) entry which is preliminary data.</text>
</comment>
<evidence type="ECO:0000256" key="1">
    <source>
        <dbReference type="ARBA" id="ARBA00004141"/>
    </source>
</evidence>
<accession>A0A549YJC5</accession>
<evidence type="ECO:0000256" key="4">
    <source>
        <dbReference type="ARBA" id="ARBA00023136"/>
    </source>
</evidence>
<dbReference type="InterPro" id="IPR019109">
    <property type="entry name" value="MamF_MmsF"/>
</dbReference>
<gene>
    <name evidence="6" type="ORF">FH966_09865</name>
</gene>
<evidence type="ECO:0000256" key="3">
    <source>
        <dbReference type="ARBA" id="ARBA00022989"/>
    </source>
</evidence>
<keyword evidence="4 5" id="KW-0472">Membrane</keyword>
<keyword evidence="7" id="KW-1185">Reference proteome</keyword>
<reference evidence="6 7" key="1">
    <citation type="submission" date="2019-07" db="EMBL/GenBank/DDBJ databases">
        <title>Genomic analysis of Lentibacillus sp. NKC851-2.</title>
        <authorList>
            <person name="Oh Y.J."/>
        </authorList>
    </citation>
    <scope>NUCLEOTIDE SEQUENCE [LARGE SCALE GENOMIC DNA]</scope>
    <source>
        <strain evidence="6 7">NKC851-2</strain>
    </source>
</reference>
<keyword evidence="2 5" id="KW-0812">Transmembrane</keyword>
<evidence type="ECO:0000313" key="6">
    <source>
        <dbReference type="EMBL" id="TRM11964.1"/>
    </source>
</evidence>
<name>A0A549YJC5_9BACI</name>
<feature type="transmembrane region" description="Helical" evidence="5">
    <location>
        <begin position="58"/>
        <end position="80"/>
    </location>
</feature>
<proteinExistence type="predicted"/>
<dbReference type="Proteomes" id="UP000319280">
    <property type="component" value="Unassembled WGS sequence"/>
</dbReference>
<protein>
    <submittedName>
        <fullName evidence="6">DUF4870 domain-containing protein</fullName>
    </submittedName>
</protein>
<feature type="transmembrane region" description="Helical" evidence="5">
    <location>
        <begin position="100"/>
        <end position="126"/>
    </location>
</feature>
<evidence type="ECO:0000256" key="2">
    <source>
        <dbReference type="ARBA" id="ARBA00022692"/>
    </source>
</evidence>